<dbReference type="FunFam" id="3.30.70.270:FF:000001">
    <property type="entry name" value="Diguanylate cyclase domain protein"/>
    <property type="match status" value="1"/>
</dbReference>
<comment type="catalytic activity">
    <reaction evidence="3">
        <text>2 GTP = 3',3'-c-di-GMP + 2 diphosphate</text>
        <dbReference type="Rhea" id="RHEA:24898"/>
        <dbReference type="ChEBI" id="CHEBI:33019"/>
        <dbReference type="ChEBI" id="CHEBI:37565"/>
        <dbReference type="ChEBI" id="CHEBI:58805"/>
        <dbReference type="EC" id="2.7.7.65"/>
    </reaction>
</comment>
<dbReference type="Proteomes" id="UP000519004">
    <property type="component" value="Unassembled WGS sequence"/>
</dbReference>
<gene>
    <name evidence="6" type="ORF">HNQ58_000725</name>
</gene>
<dbReference type="SUPFAM" id="SSF55073">
    <property type="entry name" value="Nucleotide cyclase"/>
    <property type="match status" value="1"/>
</dbReference>
<feature type="domain" description="GGDEF" evidence="4">
    <location>
        <begin position="357"/>
        <end position="493"/>
    </location>
</feature>
<organism evidence="6 7">
    <name type="scientific">Rehaibacterium terrae</name>
    <dbReference type="NCBI Taxonomy" id="1341696"/>
    <lineage>
        <taxon>Bacteria</taxon>
        <taxon>Pseudomonadati</taxon>
        <taxon>Pseudomonadota</taxon>
        <taxon>Gammaproteobacteria</taxon>
        <taxon>Lysobacterales</taxon>
        <taxon>Lysobacteraceae</taxon>
        <taxon>Rehaibacterium</taxon>
    </lineage>
</organism>
<dbReference type="SUPFAM" id="SSF109604">
    <property type="entry name" value="HD-domain/PDEase-like"/>
    <property type="match status" value="1"/>
</dbReference>
<dbReference type="InterPro" id="IPR050469">
    <property type="entry name" value="Diguanylate_Cyclase"/>
</dbReference>
<dbReference type="GO" id="GO:0043709">
    <property type="term" value="P:cell adhesion involved in single-species biofilm formation"/>
    <property type="evidence" value="ECO:0007669"/>
    <property type="project" value="TreeGrafter"/>
</dbReference>
<dbReference type="Gene3D" id="1.10.3210.10">
    <property type="entry name" value="Hypothetical protein af1432"/>
    <property type="match status" value="1"/>
</dbReference>
<name>A0A7W7XYN3_9GAMM</name>
<dbReference type="SMART" id="SM00267">
    <property type="entry name" value="GGDEF"/>
    <property type="match status" value="1"/>
</dbReference>
<dbReference type="PROSITE" id="PS50887">
    <property type="entry name" value="GGDEF"/>
    <property type="match status" value="1"/>
</dbReference>
<accession>A0A7W7XYN3</accession>
<dbReference type="Gene3D" id="3.30.70.270">
    <property type="match status" value="1"/>
</dbReference>
<dbReference type="AlphaFoldDB" id="A0A7W7XYN3"/>
<comment type="caution">
    <text evidence="6">The sequence shown here is derived from an EMBL/GenBank/DDBJ whole genome shotgun (WGS) entry which is preliminary data.</text>
</comment>
<dbReference type="GO" id="GO:1902201">
    <property type="term" value="P:negative regulation of bacterial-type flagellum-dependent cell motility"/>
    <property type="evidence" value="ECO:0007669"/>
    <property type="project" value="TreeGrafter"/>
</dbReference>
<dbReference type="CDD" id="cd01949">
    <property type="entry name" value="GGDEF"/>
    <property type="match status" value="1"/>
</dbReference>
<dbReference type="GO" id="GO:0052621">
    <property type="term" value="F:diguanylate cyclase activity"/>
    <property type="evidence" value="ECO:0007669"/>
    <property type="project" value="UniProtKB-EC"/>
</dbReference>
<evidence type="ECO:0000256" key="1">
    <source>
        <dbReference type="ARBA" id="ARBA00001946"/>
    </source>
</evidence>
<reference evidence="6 7" key="1">
    <citation type="submission" date="2020-08" db="EMBL/GenBank/DDBJ databases">
        <title>Genomic Encyclopedia of Type Strains, Phase IV (KMG-IV): sequencing the most valuable type-strain genomes for metagenomic binning, comparative biology and taxonomic classification.</title>
        <authorList>
            <person name="Goeker M."/>
        </authorList>
    </citation>
    <scope>NUCLEOTIDE SEQUENCE [LARGE SCALE GENOMIC DNA]</scope>
    <source>
        <strain evidence="6 7">DSM 25897</strain>
    </source>
</reference>
<dbReference type="RefSeq" id="WP_183947429.1">
    <property type="nucleotide sequence ID" value="NZ_JACHHX010000004.1"/>
</dbReference>
<dbReference type="InterPro" id="IPR043128">
    <property type="entry name" value="Rev_trsase/Diguanyl_cyclase"/>
</dbReference>
<protein>
    <recommendedName>
        <fullName evidence="2">diguanylate cyclase</fullName>
        <ecNumber evidence="2">2.7.7.65</ecNumber>
    </recommendedName>
</protein>
<sequence>MTPDLESRLAFCNNLPTLPGVAIQLVELAQDPEAHIATAAKIISHDPALSAKILRVANSPLYATQRKVENLRQALTVLGLNATLTLALGFSLAKSLRAAWNQSSHNEAVWRRSILAATACRSLGEKLGLPRTEELMLAGLLQDIGRLALGQLDPVRYAAICTEADDGDGLLAREREAFGADHAEVGAWLARRWNLPAYLEQAIAGSESGGGEDLFDICAALSGLIADIWIAPNPEEHRRRVSDMAQARLNLSRADFAEVITLVTESIPEFAMLFDMRLTEPERMDAIVEHARELLLIRNLKDIQEAHRLRREAEQLKDHARALEDRARRDPLTGLFNRAHFQELLEKEFDGARQFGWPISLAFIDLDDFKQINDRYGHLAGDEVLRQFATVLVMGVRASDVLCRFGGEEFLLLLPSTGETAARTLLQRLLQDISSTPMAEVDDQVIRVTASVGLATMSGGFGFDSADALVRAADRALYDAKGHGRNRICVAEGDTPVEPR</sequence>
<evidence type="ECO:0000256" key="2">
    <source>
        <dbReference type="ARBA" id="ARBA00012528"/>
    </source>
</evidence>
<proteinExistence type="predicted"/>
<dbReference type="InterPro" id="IPR029787">
    <property type="entry name" value="Nucleotide_cyclase"/>
</dbReference>
<dbReference type="InterPro" id="IPR000160">
    <property type="entry name" value="GGDEF_dom"/>
</dbReference>
<keyword evidence="7" id="KW-1185">Reference proteome</keyword>
<dbReference type="Pfam" id="PF08668">
    <property type="entry name" value="HDOD"/>
    <property type="match status" value="1"/>
</dbReference>
<comment type="cofactor">
    <cofactor evidence="1">
        <name>Mg(2+)</name>
        <dbReference type="ChEBI" id="CHEBI:18420"/>
    </cofactor>
</comment>
<dbReference type="InterPro" id="IPR013976">
    <property type="entry name" value="HDOD"/>
</dbReference>
<dbReference type="EC" id="2.7.7.65" evidence="2"/>
<evidence type="ECO:0000259" key="4">
    <source>
        <dbReference type="PROSITE" id="PS50887"/>
    </source>
</evidence>
<evidence type="ECO:0000259" key="5">
    <source>
        <dbReference type="PROSITE" id="PS51833"/>
    </source>
</evidence>
<dbReference type="Pfam" id="PF00990">
    <property type="entry name" value="GGDEF"/>
    <property type="match status" value="1"/>
</dbReference>
<dbReference type="PANTHER" id="PTHR45138:SF9">
    <property type="entry name" value="DIGUANYLATE CYCLASE DGCM-RELATED"/>
    <property type="match status" value="1"/>
</dbReference>
<dbReference type="EMBL" id="JACHHX010000004">
    <property type="protein sequence ID" value="MBB5014848.1"/>
    <property type="molecule type" value="Genomic_DNA"/>
</dbReference>
<evidence type="ECO:0000313" key="6">
    <source>
        <dbReference type="EMBL" id="MBB5014848.1"/>
    </source>
</evidence>
<dbReference type="PROSITE" id="PS51833">
    <property type="entry name" value="HDOD"/>
    <property type="match status" value="1"/>
</dbReference>
<evidence type="ECO:0000313" key="7">
    <source>
        <dbReference type="Proteomes" id="UP000519004"/>
    </source>
</evidence>
<dbReference type="PANTHER" id="PTHR45138">
    <property type="entry name" value="REGULATORY COMPONENTS OF SENSORY TRANSDUCTION SYSTEM"/>
    <property type="match status" value="1"/>
</dbReference>
<feature type="domain" description="HDOD" evidence="5">
    <location>
        <begin position="15"/>
        <end position="209"/>
    </location>
</feature>
<dbReference type="GO" id="GO:0005886">
    <property type="term" value="C:plasma membrane"/>
    <property type="evidence" value="ECO:0007669"/>
    <property type="project" value="TreeGrafter"/>
</dbReference>
<dbReference type="NCBIfam" id="TIGR00254">
    <property type="entry name" value="GGDEF"/>
    <property type="match status" value="1"/>
</dbReference>
<evidence type="ECO:0000256" key="3">
    <source>
        <dbReference type="ARBA" id="ARBA00034247"/>
    </source>
</evidence>